<protein>
    <submittedName>
        <fullName evidence="2">Uncharacterized protein</fullName>
    </submittedName>
</protein>
<evidence type="ECO:0000313" key="3">
    <source>
        <dbReference type="Proteomes" id="UP001162156"/>
    </source>
</evidence>
<reference evidence="2" key="1">
    <citation type="journal article" date="2023" name="Insect Mol. Biol.">
        <title>Genome sequencing provides insights into the evolution of gene families encoding plant cell wall-degrading enzymes in longhorned beetles.</title>
        <authorList>
            <person name="Shin N.R."/>
            <person name="Okamura Y."/>
            <person name="Kirsch R."/>
            <person name="Pauchet Y."/>
        </authorList>
    </citation>
    <scope>NUCLEOTIDE SEQUENCE</scope>
    <source>
        <strain evidence="2">RBIC_L_NR</strain>
    </source>
</reference>
<gene>
    <name evidence="2" type="ORF">NQ314_017466</name>
</gene>
<feature type="compositionally biased region" description="Basic and acidic residues" evidence="1">
    <location>
        <begin position="392"/>
        <end position="402"/>
    </location>
</feature>
<dbReference type="Proteomes" id="UP001162156">
    <property type="component" value="Unassembled WGS sequence"/>
</dbReference>
<evidence type="ECO:0000313" key="2">
    <source>
        <dbReference type="EMBL" id="KAJ8929861.1"/>
    </source>
</evidence>
<evidence type="ECO:0000256" key="1">
    <source>
        <dbReference type="SAM" id="MobiDB-lite"/>
    </source>
</evidence>
<accession>A0AAV8WW43</accession>
<name>A0AAV8WW43_9CUCU</name>
<organism evidence="2 3">
    <name type="scientific">Rhamnusium bicolor</name>
    <dbReference type="NCBI Taxonomy" id="1586634"/>
    <lineage>
        <taxon>Eukaryota</taxon>
        <taxon>Metazoa</taxon>
        <taxon>Ecdysozoa</taxon>
        <taxon>Arthropoda</taxon>
        <taxon>Hexapoda</taxon>
        <taxon>Insecta</taxon>
        <taxon>Pterygota</taxon>
        <taxon>Neoptera</taxon>
        <taxon>Endopterygota</taxon>
        <taxon>Coleoptera</taxon>
        <taxon>Polyphaga</taxon>
        <taxon>Cucujiformia</taxon>
        <taxon>Chrysomeloidea</taxon>
        <taxon>Cerambycidae</taxon>
        <taxon>Lepturinae</taxon>
        <taxon>Rhagiini</taxon>
        <taxon>Rhamnusium</taxon>
    </lineage>
</organism>
<dbReference type="AlphaFoldDB" id="A0AAV8WW43"/>
<comment type="caution">
    <text evidence="2">The sequence shown here is derived from an EMBL/GenBank/DDBJ whole genome shotgun (WGS) entry which is preliminary data.</text>
</comment>
<feature type="region of interest" description="Disordered" evidence="1">
    <location>
        <begin position="239"/>
        <end position="275"/>
    </location>
</feature>
<sequence length="410" mass="46353">MYIWWTMAETTDFISRIKVRDLISAYESKSNSVRVEFTRPRAKSVGNVLAKNVVVHLSEFNNLDDVEKALRKIETKLNFYEVYNKAKHVGFQEQLFNILTSIVNIESDAADATTRRKRLIAKTQTLVSFLNQKLPSNVNTVAASDPITYKYTPYSSYIKENGTVETKSKNISENVAQNQVTYSNSIKSVEITNPTGEPFVSVKKLKENFLPKSENVSDVPQKADTKFKVEYTFKVTKPVTSNGLEQEQPKEQHEKKEPKEEDTPQEDKPLGNISVSKLRNLFENKSEKNSKGLEIVTGDKSELSKPVFGGSASNINFPYTERNLGTFRLQRSVSGNYMNYTGLLNRIDINRTNSVNELNKVGNQDGDKPSYTFKNNFDEDSGADSDVEEGNEEQKIVGEVKENSTLSWGK</sequence>
<proteinExistence type="predicted"/>
<feature type="compositionally biased region" description="Acidic residues" evidence="1">
    <location>
        <begin position="378"/>
        <end position="391"/>
    </location>
</feature>
<dbReference type="EMBL" id="JANEYF010004857">
    <property type="protein sequence ID" value="KAJ8929861.1"/>
    <property type="molecule type" value="Genomic_DNA"/>
</dbReference>
<feature type="compositionally biased region" description="Basic and acidic residues" evidence="1">
    <location>
        <begin position="247"/>
        <end position="269"/>
    </location>
</feature>
<keyword evidence="3" id="KW-1185">Reference proteome</keyword>
<feature type="region of interest" description="Disordered" evidence="1">
    <location>
        <begin position="360"/>
        <end position="410"/>
    </location>
</feature>